<gene>
    <name evidence="1" type="ORF">ACJHVH_08075</name>
</gene>
<name>A0ABW8UA86_9GAMM</name>
<protein>
    <recommendedName>
        <fullName evidence="3">Transposase</fullName>
    </recommendedName>
</protein>
<dbReference type="RefSeq" id="WP_407069451.1">
    <property type="nucleotide sequence ID" value="NZ_JBJJXE010000015.1"/>
</dbReference>
<evidence type="ECO:0000313" key="1">
    <source>
        <dbReference type="EMBL" id="MFL1732937.1"/>
    </source>
</evidence>
<keyword evidence="2" id="KW-1185">Reference proteome</keyword>
<proteinExistence type="predicted"/>
<organism evidence="1 2">
    <name type="scientific">Moraxella oculi</name>
    <dbReference type="NCBI Taxonomy" id="2940516"/>
    <lineage>
        <taxon>Bacteria</taxon>
        <taxon>Pseudomonadati</taxon>
        <taxon>Pseudomonadota</taxon>
        <taxon>Gammaproteobacteria</taxon>
        <taxon>Moraxellales</taxon>
        <taxon>Moraxellaceae</taxon>
        <taxon>Moraxella</taxon>
    </lineage>
</organism>
<dbReference type="EMBL" id="JBJJXE010000015">
    <property type="protein sequence ID" value="MFL1732937.1"/>
    <property type="molecule type" value="Genomic_DNA"/>
</dbReference>
<dbReference type="Proteomes" id="UP001624684">
    <property type="component" value="Unassembled WGS sequence"/>
</dbReference>
<accession>A0ABW8UA86</accession>
<reference evidence="1 2" key="1">
    <citation type="submission" date="2024-11" db="EMBL/GenBank/DDBJ databases">
        <title>First Report of Moraxella oculi in Brazil in an Infectious Bovine Keratoconjunctivitis Outbreak.</title>
        <authorList>
            <person name="Carvalho C.V."/>
            <person name="Domingues R."/>
            <person name="Coutinho C."/>
            <person name="Honorio N.T.B.S."/>
            <person name="Faza D.R.L.R."/>
            <person name="Carvalho W.A."/>
            <person name="Machado A.B.F."/>
            <person name="Martins M.F."/>
            <person name="Gaspar E.B."/>
        </authorList>
    </citation>
    <scope>NUCLEOTIDE SEQUENCE [LARGE SCALE GENOMIC DNA]</scope>
    <source>
        <strain evidence="1 2">2117LE</strain>
    </source>
</reference>
<evidence type="ECO:0000313" key="2">
    <source>
        <dbReference type="Proteomes" id="UP001624684"/>
    </source>
</evidence>
<sequence length="103" mass="11732">MSQLQLLNKLPPKFKNWQSSFIAFTNRAWAFYSLAITLSVQLKQVARPLIRTSKSLMNFIMAIAQHQLSEFFNLAIDDLGCYLKDAVATFLDVMGVKYAPITQ</sequence>
<evidence type="ECO:0008006" key="3">
    <source>
        <dbReference type="Google" id="ProtNLM"/>
    </source>
</evidence>
<comment type="caution">
    <text evidence="1">The sequence shown here is derived from an EMBL/GenBank/DDBJ whole genome shotgun (WGS) entry which is preliminary data.</text>
</comment>